<dbReference type="InterPro" id="IPR042635">
    <property type="entry name" value="MEGF10/SREC1/2-like"/>
</dbReference>
<evidence type="ECO:0000256" key="1">
    <source>
        <dbReference type="ARBA" id="ARBA00022536"/>
    </source>
</evidence>
<feature type="domain" description="EGF-like" evidence="3">
    <location>
        <begin position="246"/>
        <end position="277"/>
    </location>
</feature>
<keyword evidence="2" id="KW-1133">Transmembrane helix</keyword>
<dbReference type="KEGG" id="lgi:LOTGIDRAFT_175702"/>
<evidence type="ECO:0000313" key="4">
    <source>
        <dbReference type="EMBL" id="ESO92471.1"/>
    </source>
</evidence>
<dbReference type="EMBL" id="KB202087">
    <property type="protein sequence ID" value="ESO92471.1"/>
    <property type="molecule type" value="Genomic_DNA"/>
</dbReference>
<dbReference type="HOGENOM" id="CLU_043336_2_1_1"/>
<feature type="domain" description="EGF-like" evidence="3">
    <location>
        <begin position="178"/>
        <end position="207"/>
    </location>
</feature>
<dbReference type="RefSeq" id="XP_009056846.1">
    <property type="nucleotide sequence ID" value="XM_009058598.1"/>
</dbReference>
<dbReference type="SMART" id="SM00181">
    <property type="entry name" value="EGF"/>
    <property type="match status" value="5"/>
</dbReference>
<dbReference type="PANTHER" id="PTHR24043:SF8">
    <property type="entry name" value="EGF-LIKE DOMAIN-CONTAINING PROTEIN"/>
    <property type="match status" value="1"/>
</dbReference>
<keyword evidence="1" id="KW-0245">EGF-like domain</keyword>
<dbReference type="OrthoDB" id="27819at2759"/>
<dbReference type="Gene3D" id="2.60.120.260">
    <property type="entry name" value="Galactose-binding domain-like"/>
    <property type="match status" value="1"/>
</dbReference>
<dbReference type="PANTHER" id="PTHR24043">
    <property type="entry name" value="SCAVENGER RECEPTOR CLASS F"/>
    <property type="match status" value="1"/>
</dbReference>
<protein>
    <recommendedName>
        <fullName evidence="3">EGF-like domain-containing protein</fullName>
    </recommendedName>
</protein>
<gene>
    <name evidence="4" type="ORF">LOTGIDRAFT_175702</name>
</gene>
<keyword evidence="5" id="KW-1185">Reference proteome</keyword>
<feature type="domain" description="EGF-like" evidence="3">
    <location>
        <begin position="288"/>
        <end position="325"/>
    </location>
</feature>
<dbReference type="GO" id="GO:0005044">
    <property type="term" value="F:scavenger receptor activity"/>
    <property type="evidence" value="ECO:0007669"/>
    <property type="project" value="InterPro"/>
</dbReference>
<feature type="domain" description="EGF-like" evidence="3">
    <location>
        <begin position="86"/>
        <end position="122"/>
    </location>
</feature>
<dbReference type="Proteomes" id="UP000030746">
    <property type="component" value="Unassembled WGS sequence"/>
</dbReference>
<dbReference type="AlphaFoldDB" id="V4AGD6"/>
<dbReference type="OMA" id="ICIDCIV"/>
<sequence>MQHKLSYVIFTDQERLQGFELRLSFNGRCNIDGYKQSTICYKDTSTTIQDIYNINSCNQSQNIQFNGRYVYISVENPNQGDKPLTLCEVEIFEKCGSNCVGGCDSSGNCNNCTSGYYGNKCDTPCPTNCNGGCIQNNGDCEACEKGSTGCNNGTCNRNDGSCIYGCISGKSGPTCTNDCSKNCIICSQNDNKKCTQCHDGYYGQSCKQPCNKTCQSQDNNPVCNITNGYCSIGCIKGYYDDVCNKNCSSNCFKKTCLQTNGSCTDGCVAGKIGDKCAEDCPNGTYGLRCSSTCGNCYNQTICHIVTGACDLELGCEAGFQGPTCKEVVEKADNSITIISAVTVTLVVVIVVVIGLVIIIRR</sequence>
<dbReference type="CTD" id="20243341"/>
<dbReference type="Gene3D" id="2.170.300.10">
    <property type="entry name" value="Tie2 ligand-binding domain superfamily"/>
    <property type="match status" value="1"/>
</dbReference>
<evidence type="ECO:0000313" key="5">
    <source>
        <dbReference type="Proteomes" id="UP000030746"/>
    </source>
</evidence>
<keyword evidence="2" id="KW-0812">Transmembrane</keyword>
<evidence type="ECO:0000256" key="2">
    <source>
        <dbReference type="SAM" id="Phobius"/>
    </source>
</evidence>
<proteinExistence type="predicted"/>
<dbReference type="GeneID" id="20243341"/>
<accession>V4AGD6</accession>
<dbReference type="InterPro" id="IPR000742">
    <property type="entry name" value="EGF"/>
</dbReference>
<feature type="transmembrane region" description="Helical" evidence="2">
    <location>
        <begin position="337"/>
        <end position="359"/>
    </location>
</feature>
<organism evidence="4 5">
    <name type="scientific">Lottia gigantea</name>
    <name type="common">Giant owl limpet</name>
    <dbReference type="NCBI Taxonomy" id="225164"/>
    <lineage>
        <taxon>Eukaryota</taxon>
        <taxon>Metazoa</taxon>
        <taxon>Spiralia</taxon>
        <taxon>Lophotrochozoa</taxon>
        <taxon>Mollusca</taxon>
        <taxon>Gastropoda</taxon>
        <taxon>Patellogastropoda</taxon>
        <taxon>Lottioidea</taxon>
        <taxon>Lottiidae</taxon>
        <taxon>Lottia</taxon>
    </lineage>
</organism>
<keyword evidence="2" id="KW-0472">Membrane</keyword>
<feature type="domain" description="EGF-like" evidence="3">
    <location>
        <begin position="142"/>
        <end position="176"/>
    </location>
</feature>
<evidence type="ECO:0000259" key="3">
    <source>
        <dbReference type="SMART" id="SM00181"/>
    </source>
</evidence>
<name>V4AGD6_LOTGI</name>
<reference evidence="4 5" key="1">
    <citation type="journal article" date="2013" name="Nature">
        <title>Insights into bilaterian evolution from three spiralian genomes.</title>
        <authorList>
            <person name="Simakov O."/>
            <person name="Marletaz F."/>
            <person name="Cho S.J."/>
            <person name="Edsinger-Gonzales E."/>
            <person name="Havlak P."/>
            <person name="Hellsten U."/>
            <person name="Kuo D.H."/>
            <person name="Larsson T."/>
            <person name="Lv J."/>
            <person name="Arendt D."/>
            <person name="Savage R."/>
            <person name="Osoegawa K."/>
            <person name="de Jong P."/>
            <person name="Grimwood J."/>
            <person name="Chapman J.A."/>
            <person name="Shapiro H."/>
            <person name="Aerts A."/>
            <person name="Otillar R.P."/>
            <person name="Terry A.Y."/>
            <person name="Boore J.L."/>
            <person name="Grigoriev I.V."/>
            <person name="Lindberg D.R."/>
            <person name="Seaver E.C."/>
            <person name="Weisblat D.A."/>
            <person name="Putnam N.H."/>
            <person name="Rokhsar D.S."/>
        </authorList>
    </citation>
    <scope>NUCLEOTIDE SEQUENCE [LARGE SCALE GENOMIC DNA]</scope>
</reference>